<reference evidence="1 2" key="1">
    <citation type="journal article" date="2018" name="Infect. Genet. Evol.">
        <title>Genome-wide analysis of Borrelia turcica and 'Candidatus Borrelia tachyglossi' shows relapsing fever-like genomes with unique genomic links to Lyme disease Borrelia.</title>
        <authorList>
            <person name="Gofton A.W."/>
            <person name="Margos G."/>
            <person name="Fingerle V."/>
            <person name="Hepner S."/>
            <person name="Loh S.M."/>
            <person name="Ryan U."/>
            <person name="Irwin P."/>
            <person name="Oskam C.L."/>
        </authorList>
    </citation>
    <scope>NUCLEOTIDE SEQUENCE [LARGE SCALE GENOMIC DNA]</scope>
    <source>
        <strain evidence="1 2">IST7</strain>
        <plasmid evidence="1">cp33</plasmid>
    </source>
</reference>
<gene>
    <name evidence="1" type="ORF">DB313_05700</name>
</gene>
<dbReference type="AlphaFoldDB" id="A0A386PQ47"/>
<proteinExistence type="predicted"/>
<keyword evidence="1" id="KW-0614">Plasmid</keyword>
<organism evidence="1 2">
    <name type="scientific">Borrelia turcica IST7</name>
    <dbReference type="NCBI Taxonomy" id="1104446"/>
    <lineage>
        <taxon>Bacteria</taxon>
        <taxon>Pseudomonadati</taxon>
        <taxon>Spirochaetota</taxon>
        <taxon>Spirochaetia</taxon>
        <taxon>Spirochaetales</taxon>
        <taxon>Borreliaceae</taxon>
        <taxon>Borrelia</taxon>
    </lineage>
</organism>
<protein>
    <submittedName>
        <fullName evidence="1">Uncharacterized protein</fullName>
    </submittedName>
</protein>
<dbReference type="EMBL" id="CP028888">
    <property type="protein sequence ID" value="AYE36993.1"/>
    <property type="molecule type" value="Genomic_DNA"/>
</dbReference>
<evidence type="ECO:0000313" key="2">
    <source>
        <dbReference type="Proteomes" id="UP000275571"/>
    </source>
</evidence>
<dbReference type="RefSeq" id="WP_120104914.1">
    <property type="nucleotide sequence ID" value="NZ_CP028888.1"/>
</dbReference>
<sequence>MKFNLYFLIPLFLLFIRCLSLELFQANPKPIEENYKINNTLTIEDLTQEEYDYYLQRYGEEKNIKKYYLSDFAEEYSYNLYSIDMYLLNPGMVIRIPVNREIVFKEFQQHGFILLKQNFYSHIDHVPLFKIIKADEYNKMFKLAQSIEKKQKKKNEEYEKLEKLNGLIKNNPFSLITLKDHFINGKIKENDIIYIEGYFDKLKASRLILKNLIKNKSSFVGYSFDKFTEFEVTNHDSNNIKNIMNKLQQNTEYLIKAKYLPKDEEMKQYVLNIEIIEIYGPDSNGYLELLKNNNFLS</sequence>
<dbReference type="Proteomes" id="UP000275571">
    <property type="component" value="Plasmid cp33"/>
</dbReference>
<keyword evidence="2" id="KW-1185">Reference proteome</keyword>
<accession>A0A386PQ47</accession>
<dbReference type="KEGG" id="btur:DB313_05700"/>
<geneLocation type="plasmid" evidence="1 2">
    <name>cp33</name>
</geneLocation>
<name>A0A386PQ47_9SPIR</name>
<evidence type="ECO:0000313" key="1">
    <source>
        <dbReference type="EMBL" id="AYE36993.1"/>
    </source>
</evidence>